<dbReference type="AlphaFoldDB" id="A0A2J7ZQH3"/>
<evidence type="ECO:0000313" key="6">
    <source>
        <dbReference type="EMBL" id="PNH02517.1"/>
    </source>
</evidence>
<name>A0A2J7ZQH3_9CHLO</name>
<feature type="domain" description="RPA-interacting protein C-terminal" evidence="5">
    <location>
        <begin position="115"/>
        <end position="206"/>
    </location>
</feature>
<dbReference type="GO" id="GO:0008270">
    <property type="term" value="F:zinc ion binding"/>
    <property type="evidence" value="ECO:0007669"/>
    <property type="project" value="UniProtKB-KW"/>
</dbReference>
<evidence type="ECO:0000256" key="4">
    <source>
        <dbReference type="SAM" id="Coils"/>
    </source>
</evidence>
<dbReference type="GO" id="GO:0006606">
    <property type="term" value="P:protein import into nucleus"/>
    <property type="evidence" value="ECO:0007669"/>
    <property type="project" value="TreeGrafter"/>
</dbReference>
<dbReference type="PANTHER" id="PTHR31742:SF1">
    <property type="entry name" value="RPA-INTERACTING PROTEIN"/>
    <property type="match status" value="1"/>
</dbReference>
<dbReference type="GO" id="GO:0005634">
    <property type="term" value="C:nucleus"/>
    <property type="evidence" value="ECO:0007669"/>
    <property type="project" value="TreeGrafter"/>
</dbReference>
<accession>A0A2J7ZQH3</accession>
<comment type="caution">
    <text evidence="6">The sequence shown here is derived from an EMBL/GenBank/DDBJ whole genome shotgun (WGS) entry which is preliminary data.</text>
</comment>
<dbReference type="Proteomes" id="UP000236333">
    <property type="component" value="Unassembled WGS sequence"/>
</dbReference>
<evidence type="ECO:0000259" key="5">
    <source>
        <dbReference type="Pfam" id="PF14768"/>
    </source>
</evidence>
<organism evidence="6 7">
    <name type="scientific">Tetrabaena socialis</name>
    <dbReference type="NCBI Taxonomy" id="47790"/>
    <lineage>
        <taxon>Eukaryota</taxon>
        <taxon>Viridiplantae</taxon>
        <taxon>Chlorophyta</taxon>
        <taxon>core chlorophytes</taxon>
        <taxon>Chlorophyceae</taxon>
        <taxon>CS clade</taxon>
        <taxon>Chlamydomonadales</taxon>
        <taxon>Tetrabaenaceae</taxon>
        <taxon>Tetrabaena</taxon>
    </lineage>
</organism>
<protein>
    <recommendedName>
        <fullName evidence="5">RPA-interacting protein C-terminal domain-containing protein</fullName>
    </recommendedName>
</protein>
<evidence type="ECO:0000256" key="3">
    <source>
        <dbReference type="ARBA" id="ARBA00022833"/>
    </source>
</evidence>
<dbReference type="EMBL" id="PGGS01000642">
    <property type="protein sequence ID" value="PNH02517.1"/>
    <property type="molecule type" value="Genomic_DNA"/>
</dbReference>
<gene>
    <name evidence="6" type="ORF">TSOC_011496</name>
</gene>
<dbReference type="InterPro" id="IPR028156">
    <property type="entry name" value="RIP"/>
</dbReference>
<sequence length="210" mass="22215">MRGMLQQEAAHMMAPGAAPVAAWDDPFFREDESGGGAGGALPQWEEAEMAAAVAELQAELYQAIADELQAMEEEEARYLEHMAEEAFAGQFASCAGEPASGRPHGADEPGADSVLCPVCGRAALVMLHGIIACPAERWQLDGRTEGLGLPQLRQRLAGVFEEHHASGCRTGRLHFYLDSCPAPGQLAVPLGIGPSLLASCDVCRALHVVL</sequence>
<feature type="coiled-coil region" evidence="4">
    <location>
        <begin position="54"/>
        <end position="81"/>
    </location>
</feature>
<keyword evidence="4" id="KW-0175">Coiled coil</keyword>
<dbReference type="Pfam" id="PF14768">
    <property type="entry name" value="RPA_interact_C"/>
    <property type="match status" value="1"/>
</dbReference>
<dbReference type="OrthoDB" id="435311at2759"/>
<dbReference type="PANTHER" id="PTHR31742">
    <property type="entry name" value="RPA-INTERACTING PROTEIN RPAIN"/>
    <property type="match status" value="1"/>
</dbReference>
<proteinExistence type="predicted"/>
<evidence type="ECO:0000256" key="2">
    <source>
        <dbReference type="ARBA" id="ARBA00022771"/>
    </source>
</evidence>
<dbReference type="InterPro" id="IPR028159">
    <property type="entry name" value="RPA_interact_C_dom"/>
</dbReference>
<evidence type="ECO:0000313" key="7">
    <source>
        <dbReference type="Proteomes" id="UP000236333"/>
    </source>
</evidence>
<reference evidence="6 7" key="1">
    <citation type="journal article" date="2017" name="Mol. Biol. Evol.">
        <title>The 4-celled Tetrabaena socialis nuclear genome reveals the essential components for genetic control of cell number at the origin of multicellularity in the volvocine lineage.</title>
        <authorList>
            <person name="Featherston J."/>
            <person name="Arakaki Y."/>
            <person name="Hanschen E.R."/>
            <person name="Ferris P.J."/>
            <person name="Michod R.E."/>
            <person name="Olson B.J.S.C."/>
            <person name="Nozaki H."/>
            <person name="Durand P.M."/>
        </authorList>
    </citation>
    <scope>NUCLEOTIDE SEQUENCE [LARGE SCALE GENOMIC DNA]</scope>
    <source>
        <strain evidence="6 7">NIES-571</strain>
    </source>
</reference>
<keyword evidence="7" id="KW-1185">Reference proteome</keyword>
<keyword evidence="3" id="KW-0862">Zinc</keyword>
<keyword evidence="1" id="KW-0479">Metal-binding</keyword>
<keyword evidence="2" id="KW-0863">Zinc-finger</keyword>
<evidence type="ECO:0000256" key="1">
    <source>
        <dbReference type="ARBA" id="ARBA00022723"/>
    </source>
</evidence>